<sequence>MDADGTVGRRERPGDADEENHVLLKWPVWDREDERAARRVRVGRYDGFEGEWRIVLEVRVRDHWEERATLGYADDLDGVEIGEP</sequence>
<dbReference type="Proteomes" id="UP001595925">
    <property type="component" value="Unassembled WGS sequence"/>
</dbReference>
<dbReference type="EMBL" id="JBHSJG010000036">
    <property type="protein sequence ID" value="MFC4988314.1"/>
    <property type="molecule type" value="Genomic_DNA"/>
</dbReference>
<proteinExistence type="predicted"/>
<evidence type="ECO:0000313" key="2">
    <source>
        <dbReference type="Proteomes" id="UP001595925"/>
    </source>
</evidence>
<accession>A0ABD5QGV4</accession>
<reference evidence="1 2" key="1">
    <citation type="journal article" date="2019" name="Int. J. Syst. Evol. Microbiol.">
        <title>The Global Catalogue of Microorganisms (GCM) 10K type strain sequencing project: providing services to taxonomists for standard genome sequencing and annotation.</title>
        <authorList>
            <consortium name="The Broad Institute Genomics Platform"/>
            <consortium name="The Broad Institute Genome Sequencing Center for Infectious Disease"/>
            <person name="Wu L."/>
            <person name="Ma J."/>
        </authorList>
    </citation>
    <scope>NUCLEOTIDE SEQUENCE [LARGE SCALE GENOMIC DNA]</scope>
    <source>
        <strain evidence="1 2">CGMCC 1.15824</strain>
    </source>
</reference>
<dbReference type="AlphaFoldDB" id="A0ABD5QGV4"/>
<keyword evidence="2" id="KW-1185">Reference proteome</keyword>
<protein>
    <submittedName>
        <fullName evidence="1">Uncharacterized protein</fullName>
    </submittedName>
</protein>
<organism evidence="1 2">
    <name type="scientific">Saliphagus infecundisoli</name>
    <dbReference type="NCBI Taxonomy" id="1849069"/>
    <lineage>
        <taxon>Archaea</taxon>
        <taxon>Methanobacteriati</taxon>
        <taxon>Methanobacteriota</taxon>
        <taxon>Stenosarchaea group</taxon>
        <taxon>Halobacteria</taxon>
        <taxon>Halobacteriales</taxon>
        <taxon>Natrialbaceae</taxon>
        <taxon>Saliphagus</taxon>
    </lineage>
</organism>
<name>A0ABD5QGV4_9EURY</name>
<dbReference type="RefSeq" id="WP_114577355.1">
    <property type="nucleotide sequence ID" value="NZ_JAIVEF010000001.1"/>
</dbReference>
<evidence type="ECO:0000313" key="1">
    <source>
        <dbReference type="EMBL" id="MFC4988314.1"/>
    </source>
</evidence>
<comment type="caution">
    <text evidence="1">The sequence shown here is derived from an EMBL/GenBank/DDBJ whole genome shotgun (WGS) entry which is preliminary data.</text>
</comment>
<gene>
    <name evidence="1" type="ORF">ACFPFO_11205</name>
</gene>